<proteinExistence type="predicted"/>
<accession>A0A9W4IM51</accession>
<dbReference type="PANTHER" id="PTHR21310:SF37">
    <property type="entry name" value="AMINOGLYCOSIDE PHOSPHOTRANSFERASE DOMAIN-CONTAINING PROTEIN"/>
    <property type="match status" value="1"/>
</dbReference>
<evidence type="ECO:0000259" key="1">
    <source>
        <dbReference type="Pfam" id="PF01636"/>
    </source>
</evidence>
<dbReference type="InterPro" id="IPR002575">
    <property type="entry name" value="Aminoglycoside_PTrfase"/>
</dbReference>
<feature type="domain" description="Aminoglycoside phosphotransferase" evidence="1">
    <location>
        <begin position="66"/>
        <end position="325"/>
    </location>
</feature>
<evidence type="ECO:0000313" key="2">
    <source>
        <dbReference type="EMBL" id="CAG8302766.1"/>
    </source>
</evidence>
<organism evidence="2 3">
    <name type="scientific">Penicillium salamii</name>
    <dbReference type="NCBI Taxonomy" id="1612424"/>
    <lineage>
        <taxon>Eukaryota</taxon>
        <taxon>Fungi</taxon>
        <taxon>Dikarya</taxon>
        <taxon>Ascomycota</taxon>
        <taxon>Pezizomycotina</taxon>
        <taxon>Eurotiomycetes</taxon>
        <taxon>Eurotiomycetidae</taxon>
        <taxon>Eurotiales</taxon>
        <taxon>Aspergillaceae</taxon>
        <taxon>Penicillium</taxon>
    </lineage>
</organism>
<dbReference type="InterPro" id="IPR011009">
    <property type="entry name" value="Kinase-like_dom_sf"/>
</dbReference>
<keyword evidence="3" id="KW-1185">Reference proteome</keyword>
<sequence>MQPRMHYDDASWEKSEEVSDSWVRQFLEPDILRPVGSFLVRHHNPSDPDQFSILEKGAFNISLRMKYENAGSAVIRFPQPGATMFPEEKVRNEVATMRFIHDKTSIPVPFILHWGTRKDIPLQLNPFIIMDYIDHDTNMYDALNSPECSPSDRGALDPSIDENKLEFLYRELAIVLLQLSVCSLPQIGSLDQVDDFTWEVAHRPLSMPMNELVRLGSLPQSELPHTTFDTLSSYLEHLARLHISHLVNQRNDAVDSANDCRRKFVARKLFLKLAQGQRLFANSSQFEHGPFKLWCDDFRPANVLLDKSLSIVGVVDWEFTYAAPVEFSHAPPWWLLIEKPEYWPKGLEDWCWEYERRLETFLRALTHREDKMVEQGQLKEYQRLSKPMHDSWKSGDFWITYAASNSFAFDSIYWEKIDRRFFGTVDCSTDDLWKYRLDLLGKEEKDEMENLVAQKLRDMETRILAWDPDDYTLARLNVQEETVNAKEDSPLSGKFH</sequence>
<evidence type="ECO:0000313" key="3">
    <source>
        <dbReference type="Proteomes" id="UP001152649"/>
    </source>
</evidence>
<protein>
    <recommendedName>
        <fullName evidence="1">Aminoglycoside phosphotransferase domain-containing protein</fullName>
    </recommendedName>
</protein>
<name>A0A9W4IM51_9EURO</name>
<dbReference type="Pfam" id="PF01636">
    <property type="entry name" value="APH"/>
    <property type="match status" value="1"/>
</dbReference>
<gene>
    <name evidence="2" type="ORF">PSALAMII_LOCUS1918</name>
</gene>
<dbReference type="PANTHER" id="PTHR21310">
    <property type="entry name" value="AMINOGLYCOSIDE PHOSPHOTRANSFERASE-RELATED-RELATED"/>
    <property type="match status" value="1"/>
</dbReference>
<dbReference type="OrthoDB" id="5412996at2759"/>
<dbReference type="InterPro" id="IPR051678">
    <property type="entry name" value="AGP_Transferase"/>
</dbReference>
<dbReference type="Gene3D" id="3.30.200.20">
    <property type="entry name" value="Phosphorylase Kinase, domain 1"/>
    <property type="match status" value="1"/>
</dbReference>
<dbReference type="Proteomes" id="UP001152649">
    <property type="component" value="Unassembled WGS sequence"/>
</dbReference>
<dbReference type="EMBL" id="CAJVPG010000066">
    <property type="protein sequence ID" value="CAG8302766.1"/>
    <property type="molecule type" value="Genomic_DNA"/>
</dbReference>
<reference evidence="2" key="1">
    <citation type="submission" date="2021-07" db="EMBL/GenBank/DDBJ databases">
        <authorList>
            <person name="Branca A.L. A."/>
        </authorList>
    </citation>
    <scope>NUCLEOTIDE SEQUENCE</scope>
</reference>
<comment type="caution">
    <text evidence="2">The sequence shown here is derived from an EMBL/GenBank/DDBJ whole genome shotgun (WGS) entry which is preliminary data.</text>
</comment>
<dbReference type="SUPFAM" id="SSF56112">
    <property type="entry name" value="Protein kinase-like (PK-like)"/>
    <property type="match status" value="1"/>
</dbReference>
<dbReference type="AlphaFoldDB" id="A0A9W4IM51"/>